<dbReference type="SUPFAM" id="SSF51735">
    <property type="entry name" value="NAD(P)-binding Rossmann-fold domains"/>
    <property type="match status" value="1"/>
</dbReference>
<gene>
    <name evidence="4" type="ORF">BN1211_1091</name>
</gene>
<evidence type="ECO:0008006" key="6">
    <source>
        <dbReference type="Google" id="ProtNLM"/>
    </source>
</evidence>
<dbReference type="GO" id="GO:0005741">
    <property type="term" value="C:mitochondrial outer membrane"/>
    <property type="evidence" value="ECO:0007669"/>
    <property type="project" value="UniProtKB-SubCell"/>
</dbReference>
<keyword evidence="3" id="KW-0496">Mitochondrion</keyword>
<dbReference type="PANTHER" id="PTHR14097">
    <property type="entry name" value="OXIDOREDUCTASE HTATIP2"/>
    <property type="match status" value="1"/>
</dbReference>
<comment type="similarity">
    <text evidence="2">Belongs to the FMP52 family.</text>
</comment>
<comment type="subcellular location">
    <subcellularLocation>
        <location evidence="1">Mitochondrion outer membrane</location>
        <topology evidence="1">Peripheral membrane protein</topology>
    </subcellularLocation>
</comment>
<dbReference type="PANTHER" id="PTHR14097:SF7">
    <property type="entry name" value="OXIDOREDUCTASE HTATIP2"/>
    <property type="match status" value="1"/>
</dbReference>
<keyword evidence="3" id="KW-1000">Mitochondrion outer membrane</keyword>
<dbReference type="EMBL" id="CDQK01000001">
    <property type="protein sequence ID" value="CEP21073.1"/>
    <property type="molecule type" value="Genomic_DNA"/>
</dbReference>
<organism evidence="4 5">
    <name type="scientific">Cyberlindnera jadinii (strain ATCC 18201 / CBS 1600 / BCRC 20928 / JCM 3617 / NBRC 0987 / NRRL Y-1542)</name>
    <name type="common">Torula yeast</name>
    <name type="synonym">Candida utilis</name>
    <dbReference type="NCBI Taxonomy" id="983966"/>
    <lineage>
        <taxon>Eukaryota</taxon>
        <taxon>Fungi</taxon>
        <taxon>Dikarya</taxon>
        <taxon>Ascomycota</taxon>
        <taxon>Saccharomycotina</taxon>
        <taxon>Saccharomycetes</taxon>
        <taxon>Phaffomycetales</taxon>
        <taxon>Phaffomycetaceae</taxon>
        <taxon>Cyberlindnera</taxon>
    </lineage>
</organism>
<reference evidence="5" key="1">
    <citation type="journal article" date="2015" name="J. Biotechnol.">
        <title>The structure of the Cyberlindnera jadinii genome and its relation to Candida utilis analyzed by the occurrence of single nucleotide polymorphisms.</title>
        <authorList>
            <person name="Rupp O."/>
            <person name="Brinkrolf K."/>
            <person name="Buerth C."/>
            <person name="Kunigo M."/>
            <person name="Schneider J."/>
            <person name="Jaenicke S."/>
            <person name="Goesmann A."/>
            <person name="Puehler A."/>
            <person name="Jaeger K.-E."/>
            <person name="Ernst J.F."/>
        </authorList>
    </citation>
    <scope>NUCLEOTIDE SEQUENCE [LARGE SCALE GENOMIC DNA]</scope>
    <source>
        <strain evidence="5">ATCC 18201 / CBS 1600 / BCRC 20928 / JCM 3617 / NBRC 0987 / NRRL Y-1542</strain>
    </source>
</reference>
<evidence type="ECO:0000313" key="5">
    <source>
        <dbReference type="Proteomes" id="UP000038830"/>
    </source>
</evidence>
<keyword evidence="3" id="KW-0472">Membrane</keyword>
<evidence type="ECO:0000256" key="3">
    <source>
        <dbReference type="ARBA" id="ARBA00022787"/>
    </source>
</evidence>
<dbReference type="Proteomes" id="UP000038830">
    <property type="component" value="Unassembled WGS sequence"/>
</dbReference>
<dbReference type="InterPro" id="IPR036291">
    <property type="entry name" value="NAD(P)-bd_dom_sf"/>
</dbReference>
<accession>A0A0H5C012</accession>
<dbReference type="GO" id="GO:0051170">
    <property type="term" value="P:import into nucleus"/>
    <property type="evidence" value="ECO:0007669"/>
    <property type="project" value="TreeGrafter"/>
</dbReference>
<dbReference type="Gene3D" id="3.40.50.720">
    <property type="entry name" value="NAD(P)-binding Rossmann-like Domain"/>
    <property type="match status" value="1"/>
</dbReference>
<protein>
    <recommendedName>
        <fullName evidence="6">NAD(P)-binding domain-containing protein</fullName>
    </recommendedName>
</protein>
<dbReference type="Pfam" id="PF08732">
    <property type="entry name" value="HIM1"/>
    <property type="match status" value="1"/>
</dbReference>
<evidence type="ECO:0000313" key="4">
    <source>
        <dbReference type="EMBL" id="CEP21073.1"/>
    </source>
</evidence>
<evidence type="ECO:0000256" key="1">
    <source>
        <dbReference type="ARBA" id="ARBA00004450"/>
    </source>
</evidence>
<dbReference type="InterPro" id="IPR014843">
    <property type="entry name" value="Him1/Fmp52"/>
</dbReference>
<proteinExistence type="inferred from homology"/>
<dbReference type="AlphaFoldDB" id="A0A0H5C012"/>
<evidence type="ECO:0000256" key="2">
    <source>
        <dbReference type="ARBA" id="ARBA00006617"/>
    </source>
</evidence>
<name>A0A0H5C012_CYBJN</name>
<sequence length="245" mass="27030">MKELKMPSSTSETLHVLVIGGSGLVGSHFIHEAQNSIMVSKITVISRRDALFFKQFDKVNLIIETEPLLWCKWIQGLGHIDVLFSALGATRGDAGSISAQRAVDYDLNMMVAQQAKLKGAKVCVLVSCFNNPIISRIFKYFALKKQVEEGICSLKFDSTVILRPGPLVGHREHTTPNHTMRSILSTLIAEYTYKTPFSCLVGGSINATEVAAVGMFMIETSKYLKLQRIISSSEMIQLCDALDSI</sequence>